<dbReference type="PANTHER" id="PTHR48112">
    <property type="entry name" value="HIGH MOBILITY GROUP PROTEIN DSP1"/>
    <property type="match status" value="1"/>
</dbReference>
<dbReference type="EMBL" id="HBHT01032632">
    <property type="protein sequence ID" value="CAD9984969.1"/>
    <property type="molecule type" value="Transcribed_RNA"/>
</dbReference>
<dbReference type="SUPFAM" id="SSF47095">
    <property type="entry name" value="HMG-box"/>
    <property type="match status" value="1"/>
</dbReference>
<evidence type="ECO:0000256" key="2">
    <source>
        <dbReference type="PROSITE-ProRule" id="PRU00267"/>
    </source>
</evidence>
<feature type="compositionally biased region" description="Polar residues" evidence="3">
    <location>
        <begin position="263"/>
        <end position="274"/>
    </location>
</feature>
<organism evidence="5">
    <name type="scientific">Entomoneis paludosa</name>
    <dbReference type="NCBI Taxonomy" id="265537"/>
    <lineage>
        <taxon>Eukaryota</taxon>
        <taxon>Sar</taxon>
        <taxon>Stramenopiles</taxon>
        <taxon>Ochrophyta</taxon>
        <taxon>Bacillariophyta</taxon>
        <taxon>Bacillariophyceae</taxon>
        <taxon>Bacillariophycidae</taxon>
        <taxon>Entomoneidaceae</taxon>
        <taxon>Entomoneis</taxon>
    </lineage>
</organism>
<protein>
    <recommendedName>
        <fullName evidence="4">HMG box domain-containing protein</fullName>
    </recommendedName>
</protein>
<dbReference type="PROSITE" id="PS50118">
    <property type="entry name" value="HMG_BOX_2"/>
    <property type="match status" value="1"/>
</dbReference>
<accession>A0A7S3DV57</accession>
<keyword evidence="1 2" id="KW-0238">DNA-binding</keyword>
<dbReference type="CDD" id="cd00084">
    <property type="entry name" value="HMG-box_SF"/>
    <property type="match status" value="1"/>
</dbReference>
<dbReference type="InterPro" id="IPR009071">
    <property type="entry name" value="HMG_box_dom"/>
</dbReference>
<evidence type="ECO:0000259" key="4">
    <source>
        <dbReference type="PROSITE" id="PS50118"/>
    </source>
</evidence>
<evidence type="ECO:0000256" key="1">
    <source>
        <dbReference type="ARBA" id="ARBA00023125"/>
    </source>
</evidence>
<proteinExistence type="predicted"/>
<feature type="region of interest" description="Disordered" evidence="3">
    <location>
        <begin position="387"/>
        <end position="411"/>
    </location>
</feature>
<dbReference type="InterPro" id="IPR050342">
    <property type="entry name" value="HMGB"/>
</dbReference>
<reference evidence="5" key="1">
    <citation type="submission" date="2021-01" db="EMBL/GenBank/DDBJ databases">
        <authorList>
            <person name="Corre E."/>
            <person name="Pelletier E."/>
            <person name="Niang G."/>
            <person name="Scheremetjew M."/>
            <person name="Finn R."/>
            <person name="Kale V."/>
            <person name="Holt S."/>
            <person name="Cochrane G."/>
            <person name="Meng A."/>
            <person name="Brown T."/>
            <person name="Cohen L."/>
        </authorList>
    </citation>
    <scope>NUCLEOTIDE SEQUENCE</scope>
    <source>
        <strain evidence="5">CCMP125</strain>
    </source>
</reference>
<feature type="compositionally biased region" description="Basic and acidic residues" evidence="3">
    <location>
        <begin position="161"/>
        <end position="179"/>
    </location>
</feature>
<gene>
    <name evidence="5" type="ORF">APAL1065_LOCUS21930</name>
</gene>
<sequence>MSNRHKYSDAVVPRRPRNAYNIFFAAERERLMHEAQNEGGVDAVSTLAAATAEPTSKKKRNQAYFANMARSMSHRWKTLNATEKQKYFALAQEEQQKYHAAMNACFNAPTEEEDDKKVAATASAAAATNASSSLVPPPSVPLDGGSWTSLLSTVNSPRHLPKNEKKTTDPADIYQRKEPAPPLPFLGEQELVDPSPKIPEDRMLWLSGDQPHHGGGGFLPTQFQPLSVQETHKQQDRHFEDRSEEESKMNSSYRLPLLATDAAPSTSANSTSGSRMDLRQAARMASAAAVLASSSASMSVQHPSSDLPHSAHTSSEASSLPHASEFGWANTKKETAVAPSQHDQSRVATMSQDSAATLLHLSQQFLESSTTNLHEDLAGHDQEYQKHLLLPPPPAHQQQAPPSSSLSFPQDHDFVSRNEEVCWRNDLDVFTPTIHNARSSKGAPSSRSTGFGATPADLAVSLGSEAVEFLIDTFRSGEEESCSNDLGGSGRPVLLSQTAVQGRQEEEDTAASRITYQHDRTSLWDF</sequence>
<dbReference type="GO" id="GO:0005634">
    <property type="term" value="C:nucleus"/>
    <property type="evidence" value="ECO:0007669"/>
    <property type="project" value="UniProtKB-UniRule"/>
</dbReference>
<feature type="domain" description="HMG box" evidence="4">
    <location>
        <begin position="13"/>
        <end position="106"/>
    </location>
</feature>
<feature type="compositionally biased region" description="Basic and acidic residues" evidence="3">
    <location>
        <begin position="230"/>
        <end position="248"/>
    </location>
</feature>
<dbReference type="Gene3D" id="1.10.30.10">
    <property type="entry name" value="High mobility group box domain"/>
    <property type="match status" value="1"/>
</dbReference>
<evidence type="ECO:0000256" key="3">
    <source>
        <dbReference type="SAM" id="MobiDB-lite"/>
    </source>
</evidence>
<dbReference type="SMART" id="SM00398">
    <property type="entry name" value="HMG"/>
    <property type="match status" value="1"/>
</dbReference>
<dbReference type="PANTHER" id="PTHR48112:SF15">
    <property type="entry name" value="HMG BOX DOMAIN-CONTAINING PROTEIN"/>
    <property type="match status" value="1"/>
</dbReference>
<dbReference type="AlphaFoldDB" id="A0A7S3DV57"/>
<feature type="region of interest" description="Disordered" evidence="3">
    <location>
        <begin position="153"/>
        <end position="280"/>
    </location>
</feature>
<keyword evidence="2" id="KW-0539">Nucleus</keyword>
<feature type="compositionally biased region" description="Low complexity" evidence="3">
    <location>
        <begin position="396"/>
        <end position="409"/>
    </location>
</feature>
<name>A0A7S3DV57_9STRA</name>
<dbReference type="GO" id="GO:0003677">
    <property type="term" value="F:DNA binding"/>
    <property type="evidence" value="ECO:0007669"/>
    <property type="project" value="UniProtKB-UniRule"/>
</dbReference>
<feature type="region of interest" description="Disordered" evidence="3">
    <location>
        <begin position="299"/>
        <end position="322"/>
    </location>
</feature>
<dbReference type="InterPro" id="IPR036910">
    <property type="entry name" value="HMG_box_dom_sf"/>
</dbReference>
<evidence type="ECO:0000313" key="5">
    <source>
        <dbReference type="EMBL" id="CAD9984969.1"/>
    </source>
</evidence>
<feature type="DNA-binding region" description="HMG box" evidence="2">
    <location>
        <begin position="13"/>
        <end position="106"/>
    </location>
</feature>
<dbReference type="Pfam" id="PF09011">
    <property type="entry name" value="HMG_box_2"/>
    <property type="match status" value="1"/>
</dbReference>